<keyword evidence="2" id="KW-0812">Transmembrane</keyword>
<dbReference type="Proteomes" id="UP001612741">
    <property type="component" value="Unassembled WGS sequence"/>
</dbReference>
<gene>
    <name evidence="4" type="ORF">ACIBG2_09545</name>
</gene>
<feature type="compositionally biased region" description="Low complexity" evidence="1">
    <location>
        <begin position="78"/>
        <end position="91"/>
    </location>
</feature>
<feature type="compositionally biased region" description="Gly residues" evidence="1">
    <location>
        <begin position="64"/>
        <end position="77"/>
    </location>
</feature>
<dbReference type="RefSeq" id="WP_397080568.1">
    <property type="nucleotide sequence ID" value="NZ_JBITGY010000002.1"/>
</dbReference>
<evidence type="ECO:0000256" key="1">
    <source>
        <dbReference type="SAM" id="MobiDB-lite"/>
    </source>
</evidence>
<feature type="transmembrane region" description="Helical" evidence="2">
    <location>
        <begin position="180"/>
        <end position="213"/>
    </location>
</feature>
<dbReference type="Pfam" id="PF13828">
    <property type="entry name" value="DUF4190"/>
    <property type="match status" value="1"/>
</dbReference>
<sequence length="219" mass="22021">MTYGNQDGGYGRQQPSGGGGYGPSGYGQQPPGNDGYGQQPPSGGGYGQQPPSGGGYGQQPPSSGGYGVQQPGSGGYGQPDPYGQQPPYGYGQPSGGYGQAAGGYGAAEAYAQPPAYTPPVYGQQSPYAQPARPETSGMAITSLVLGIVGLVLCGLTSIPGAICGHMALGQIKRSGVEGRSMAVAGLVTSYITIVAWLIAWLMFGGFILMMLGIASSSTY</sequence>
<feature type="transmembrane region" description="Helical" evidence="2">
    <location>
        <begin position="143"/>
        <end position="168"/>
    </location>
</feature>
<evidence type="ECO:0000313" key="5">
    <source>
        <dbReference type="Proteomes" id="UP001612741"/>
    </source>
</evidence>
<evidence type="ECO:0000256" key="2">
    <source>
        <dbReference type="SAM" id="Phobius"/>
    </source>
</evidence>
<evidence type="ECO:0000259" key="3">
    <source>
        <dbReference type="Pfam" id="PF13828"/>
    </source>
</evidence>
<feature type="compositionally biased region" description="Low complexity" evidence="1">
    <location>
        <begin position="26"/>
        <end position="41"/>
    </location>
</feature>
<dbReference type="EMBL" id="JBITGY010000002">
    <property type="protein sequence ID" value="MFI6497618.1"/>
    <property type="molecule type" value="Genomic_DNA"/>
</dbReference>
<reference evidence="4 5" key="1">
    <citation type="submission" date="2024-10" db="EMBL/GenBank/DDBJ databases">
        <title>The Natural Products Discovery Center: Release of the First 8490 Sequenced Strains for Exploring Actinobacteria Biosynthetic Diversity.</title>
        <authorList>
            <person name="Kalkreuter E."/>
            <person name="Kautsar S.A."/>
            <person name="Yang D."/>
            <person name="Bader C.D."/>
            <person name="Teijaro C.N."/>
            <person name="Fluegel L."/>
            <person name="Davis C.M."/>
            <person name="Simpson J.R."/>
            <person name="Lauterbach L."/>
            <person name="Steele A.D."/>
            <person name="Gui C."/>
            <person name="Meng S."/>
            <person name="Li G."/>
            <person name="Viehrig K."/>
            <person name="Ye F."/>
            <person name="Su P."/>
            <person name="Kiefer A.F."/>
            <person name="Nichols A."/>
            <person name="Cepeda A.J."/>
            <person name="Yan W."/>
            <person name="Fan B."/>
            <person name="Jiang Y."/>
            <person name="Adhikari A."/>
            <person name="Zheng C.-J."/>
            <person name="Schuster L."/>
            <person name="Cowan T.M."/>
            <person name="Smanski M.J."/>
            <person name="Chevrette M.G."/>
            <person name="De Carvalho L.P.S."/>
            <person name="Shen B."/>
        </authorList>
    </citation>
    <scope>NUCLEOTIDE SEQUENCE [LARGE SCALE GENOMIC DNA]</scope>
    <source>
        <strain evidence="4 5">NPDC050545</strain>
    </source>
</reference>
<evidence type="ECO:0000313" key="4">
    <source>
        <dbReference type="EMBL" id="MFI6497618.1"/>
    </source>
</evidence>
<feature type="region of interest" description="Disordered" evidence="1">
    <location>
        <begin position="1"/>
        <end position="95"/>
    </location>
</feature>
<keyword evidence="2" id="KW-0472">Membrane</keyword>
<accession>A0ABW7YNX7</accession>
<feature type="compositionally biased region" description="Gly residues" evidence="1">
    <location>
        <begin position="1"/>
        <end position="25"/>
    </location>
</feature>
<keyword evidence="2" id="KW-1133">Transmembrane helix</keyword>
<keyword evidence="5" id="KW-1185">Reference proteome</keyword>
<feature type="compositionally biased region" description="Gly residues" evidence="1">
    <location>
        <begin position="42"/>
        <end position="57"/>
    </location>
</feature>
<comment type="caution">
    <text evidence="4">The sequence shown here is derived from an EMBL/GenBank/DDBJ whole genome shotgun (WGS) entry which is preliminary data.</text>
</comment>
<protein>
    <submittedName>
        <fullName evidence="4">DUF4190 domain-containing protein</fullName>
    </submittedName>
</protein>
<dbReference type="InterPro" id="IPR025241">
    <property type="entry name" value="DUF4190"/>
</dbReference>
<proteinExistence type="predicted"/>
<feature type="domain" description="DUF4190" evidence="3">
    <location>
        <begin position="138"/>
        <end position="199"/>
    </location>
</feature>
<name>A0ABW7YNX7_9ACTN</name>
<organism evidence="4 5">
    <name type="scientific">Nonomuraea typhae</name>
    <dbReference type="NCBI Taxonomy" id="2603600"/>
    <lineage>
        <taxon>Bacteria</taxon>
        <taxon>Bacillati</taxon>
        <taxon>Actinomycetota</taxon>
        <taxon>Actinomycetes</taxon>
        <taxon>Streptosporangiales</taxon>
        <taxon>Streptosporangiaceae</taxon>
        <taxon>Nonomuraea</taxon>
    </lineage>
</organism>